<protein>
    <submittedName>
        <fullName evidence="1">Uncharacterized protein</fullName>
    </submittedName>
</protein>
<reference evidence="1" key="1">
    <citation type="journal article" date="2023" name="Int. J. Syst. Evol. Microbiol.">
        <title>Methylocystis iwaonis sp. nov., a type II methane-oxidizing bacterium from surface soil of a rice paddy field in Japan, and emended description of the genus Methylocystis (ex Whittenbury et al. 1970) Bowman et al. 1993.</title>
        <authorList>
            <person name="Kaise H."/>
            <person name="Sawadogo J.B."/>
            <person name="Alam M.S."/>
            <person name="Ueno C."/>
            <person name="Dianou D."/>
            <person name="Shinjo R."/>
            <person name="Asakawa S."/>
        </authorList>
    </citation>
    <scope>NUCLEOTIDE SEQUENCE</scope>
    <source>
        <strain evidence="1">LMG27198</strain>
    </source>
</reference>
<sequence length="104" mass="11316">MTVMTIEECQKLDTPLRQDLELLDYEVRTIVDRIRSEARDGGADDATFVKASTTVLLSIAAGLLARAAEDEQAPFDATSFAAGAGHAARWAAQRRLRYFVAGEA</sequence>
<evidence type="ECO:0000313" key="2">
    <source>
        <dbReference type="Proteomes" id="UP001144323"/>
    </source>
</evidence>
<evidence type="ECO:0000313" key="1">
    <source>
        <dbReference type="EMBL" id="GLI92005.1"/>
    </source>
</evidence>
<proteinExistence type="predicted"/>
<accession>A0A9W6GSB9</accession>
<gene>
    <name evidence="1" type="ORF">LMG27198_09970</name>
</gene>
<organism evidence="1 2">
    <name type="scientific">Methylocystis echinoides</name>
    <dbReference type="NCBI Taxonomy" id="29468"/>
    <lineage>
        <taxon>Bacteria</taxon>
        <taxon>Pseudomonadati</taxon>
        <taxon>Pseudomonadota</taxon>
        <taxon>Alphaproteobacteria</taxon>
        <taxon>Hyphomicrobiales</taxon>
        <taxon>Methylocystaceae</taxon>
        <taxon>Methylocystis</taxon>
    </lineage>
</organism>
<keyword evidence="2" id="KW-1185">Reference proteome</keyword>
<dbReference type="EMBL" id="BSEC01000001">
    <property type="protein sequence ID" value="GLI92005.1"/>
    <property type="molecule type" value="Genomic_DNA"/>
</dbReference>
<dbReference type="AlphaFoldDB" id="A0A9W6GSB9"/>
<comment type="caution">
    <text evidence="1">The sequence shown here is derived from an EMBL/GenBank/DDBJ whole genome shotgun (WGS) entry which is preliminary data.</text>
</comment>
<name>A0A9W6GSB9_9HYPH</name>
<dbReference type="Proteomes" id="UP001144323">
    <property type="component" value="Unassembled WGS sequence"/>
</dbReference>